<keyword evidence="5" id="KW-0687">Ribonucleoprotein</keyword>
<feature type="region of interest" description="Disordered" evidence="7">
    <location>
        <begin position="46"/>
        <end position="81"/>
    </location>
</feature>
<dbReference type="GO" id="GO:0005762">
    <property type="term" value="C:mitochondrial large ribosomal subunit"/>
    <property type="evidence" value="ECO:0007669"/>
    <property type="project" value="TreeGrafter"/>
</dbReference>
<evidence type="ECO:0000313" key="8">
    <source>
        <dbReference type="Proteomes" id="UP000515158"/>
    </source>
</evidence>
<evidence type="ECO:0000256" key="3">
    <source>
        <dbReference type="ARBA" id="ARBA00022980"/>
    </source>
</evidence>
<dbReference type="Pfam" id="PF06984">
    <property type="entry name" value="MRP-L47"/>
    <property type="match status" value="1"/>
</dbReference>
<name>A0A6P8YTK9_THRPL</name>
<keyword evidence="4" id="KW-0496">Mitochondrion</keyword>
<accession>A0A6P8YTK9</accession>
<organism evidence="9">
    <name type="scientific">Thrips palmi</name>
    <name type="common">Melon thrips</name>
    <dbReference type="NCBI Taxonomy" id="161013"/>
    <lineage>
        <taxon>Eukaryota</taxon>
        <taxon>Metazoa</taxon>
        <taxon>Ecdysozoa</taxon>
        <taxon>Arthropoda</taxon>
        <taxon>Hexapoda</taxon>
        <taxon>Insecta</taxon>
        <taxon>Pterygota</taxon>
        <taxon>Neoptera</taxon>
        <taxon>Paraneoptera</taxon>
        <taxon>Thysanoptera</taxon>
        <taxon>Terebrantia</taxon>
        <taxon>Thripoidea</taxon>
        <taxon>Thripidae</taxon>
        <taxon>Thrips</taxon>
    </lineage>
</organism>
<dbReference type="CTD" id="57129"/>
<dbReference type="FunCoup" id="A0A6P8YTK9">
    <property type="interactions" value="616"/>
</dbReference>
<comment type="similarity">
    <text evidence="2">Belongs to the universal ribosomal protein uL29 family.</text>
</comment>
<evidence type="ECO:0000256" key="7">
    <source>
        <dbReference type="SAM" id="MobiDB-lite"/>
    </source>
</evidence>
<feature type="compositionally biased region" description="Polar residues" evidence="7">
    <location>
        <begin position="47"/>
        <end position="76"/>
    </location>
</feature>
<dbReference type="PANTHER" id="PTHR21183:SF18">
    <property type="entry name" value="LARGE RIBOSOMAL SUBUNIT PROTEIN UL29M"/>
    <property type="match status" value="1"/>
</dbReference>
<reference evidence="9" key="1">
    <citation type="submission" date="2025-08" db="UniProtKB">
        <authorList>
            <consortium name="RefSeq"/>
        </authorList>
    </citation>
    <scope>IDENTIFICATION</scope>
    <source>
        <tissue evidence="9">Total insect</tissue>
    </source>
</reference>
<dbReference type="InterPro" id="IPR038340">
    <property type="entry name" value="MRP-L47_sf"/>
</dbReference>
<dbReference type="InterPro" id="IPR010729">
    <property type="entry name" value="Ribosomal_uL29_mit"/>
</dbReference>
<evidence type="ECO:0000256" key="4">
    <source>
        <dbReference type="ARBA" id="ARBA00023128"/>
    </source>
</evidence>
<dbReference type="GO" id="GO:0003735">
    <property type="term" value="F:structural constituent of ribosome"/>
    <property type="evidence" value="ECO:0007669"/>
    <property type="project" value="InterPro"/>
</dbReference>
<dbReference type="Gene3D" id="6.10.330.20">
    <property type="match status" value="1"/>
</dbReference>
<dbReference type="GeneID" id="117642893"/>
<evidence type="ECO:0000256" key="5">
    <source>
        <dbReference type="ARBA" id="ARBA00023274"/>
    </source>
</evidence>
<dbReference type="Proteomes" id="UP000515158">
    <property type="component" value="Unplaced"/>
</dbReference>
<dbReference type="KEGG" id="tpal:117642893"/>
<keyword evidence="3 9" id="KW-0689">Ribosomal protein</keyword>
<dbReference type="AlphaFoldDB" id="A0A6P8YTK9"/>
<evidence type="ECO:0000313" key="9">
    <source>
        <dbReference type="RefSeq" id="XP_034237407.1"/>
    </source>
</evidence>
<evidence type="ECO:0000256" key="2">
    <source>
        <dbReference type="ARBA" id="ARBA00009254"/>
    </source>
</evidence>
<dbReference type="PANTHER" id="PTHR21183">
    <property type="entry name" value="RIBOSOMAL PROTEIN L47, MITOCHONDRIAL-RELATED"/>
    <property type="match status" value="1"/>
</dbReference>
<evidence type="ECO:0000256" key="1">
    <source>
        <dbReference type="ARBA" id="ARBA00004173"/>
    </source>
</evidence>
<protein>
    <recommendedName>
        <fullName evidence="6">Large ribosomal subunit protein uL29m</fullName>
    </recommendedName>
</protein>
<keyword evidence="8" id="KW-1185">Reference proteome</keyword>
<dbReference type="InParanoid" id="A0A6P8YTK9"/>
<sequence length="288" mass="33909">MVSMPVKYFGTLLNAVSSPLRSFRPALVNAKARCIHTSSVWEKESVSGDQKSTQDVTVTTAKDTSIAETTSETAPTDSPHPMDVFFEPKDNWDKLDIVVGRPWAKEDLRLKSNSDLHKLWYVLLKERNMLLTMREIFKFNIIPGPERLYKVEESMKNLEDVVRERNKAYFELETGESGERKCKYELTRIGLWRMHKMEQHTIPKRLNKKWLEKYPQYIEDDKVDEFLTLYKEKLLNKKKRNKVRDRMIVESLFRRFPNVDKQLLQETYPELDIEEISKSEKASSPTVQ</sequence>
<dbReference type="GO" id="GO:0032543">
    <property type="term" value="P:mitochondrial translation"/>
    <property type="evidence" value="ECO:0007669"/>
    <property type="project" value="TreeGrafter"/>
</dbReference>
<dbReference type="OrthoDB" id="270763at2759"/>
<proteinExistence type="inferred from homology"/>
<evidence type="ECO:0000256" key="6">
    <source>
        <dbReference type="ARBA" id="ARBA00035289"/>
    </source>
</evidence>
<dbReference type="RefSeq" id="XP_034237407.1">
    <property type="nucleotide sequence ID" value="XM_034381516.1"/>
</dbReference>
<gene>
    <name evidence="9" type="primary">LOC117642893</name>
</gene>
<comment type="subcellular location">
    <subcellularLocation>
        <location evidence="1">Mitochondrion</location>
    </subcellularLocation>
</comment>